<keyword evidence="2" id="KW-1185">Reference proteome</keyword>
<evidence type="ECO:0000313" key="2">
    <source>
        <dbReference type="Proteomes" id="UP001055868"/>
    </source>
</evidence>
<dbReference type="RefSeq" id="WP_249478676.1">
    <property type="nucleotide sequence ID" value="NZ_CP097218.1"/>
</dbReference>
<evidence type="ECO:0008006" key="3">
    <source>
        <dbReference type="Google" id="ProtNLM"/>
    </source>
</evidence>
<protein>
    <recommendedName>
        <fullName evidence="3">Head-to-tail stopper</fullName>
    </recommendedName>
</protein>
<gene>
    <name evidence="1" type="ORF">M4486_17870</name>
</gene>
<name>A0ABY4N7Y7_9MICO</name>
<sequence length="106" mass="11327">MSELSSMFIHQVTVDTFQGAGAWGDTYAPTSDPIACFVDDTLQLVRDTEGTEVVSSTTVYAPLDAADLFTVGTVVHLRKRDAQVIGANRRDGEALGLPSHVEATLT</sequence>
<reference evidence="1" key="1">
    <citation type="submission" date="2022-05" db="EMBL/GenBank/DDBJ databases">
        <title>Genomic analysis of Brachybacterium sp. CBA3104.</title>
        <authorList>
            <person name="Roh S.W."/>
            <person name="Kim Y.B."/>
            <person name="Kim Y."/>
        </authorList>
    </citation>
    <scope>NUCLEOTIDE SEQUENCE</scope>
    <source>
        <strain evidence="1">CBA3104</strain>
    </source>
</reference>
<dbReference type="EMBL" id="CP097218">
    <property type="protein sequence ID" value="UQN29479.1"/>
    <property type="molecule type" value="Genomic_DNA"/>
</dbReference>
<evidence type="ECO:0000313" key="1">
    <source>
        <dbReference type="EMBL" id="UQN29479.1"/>
    </source>
</evidence>
<proteinExistence type="predicted"/>
<organism evidence="1 2">
    <name type="scientific">Brachybacterium kimchii</name>
    <dbReference type="NCBI Taxonomy" id="2942909"/>
    <lineage>
        <taxon>Bacteria</taxon>
        <taxon>Bacillati</taxon>
        <taxon>Actinomycetota</taxon>
        <taxon>Actinomycetes</taxon>
        <taxon>Micrococcales</taxon>
        <taxon>Dermabacteraceae</taxon>
        <taxon>Brachybacterium</taxon>
    </lineage>
</organism>
<accession>A0ABY4N7Y7</accession>
<dbReference type="Proteomes" id="UP001055868">
    <property type="component" value="Chromosome"/>
</dbReference>